<keyword evidence="2" id="KW-0808">Transferase</keyword>
<dbReference type="GO" id="GO:0008757">
    <property type="term" value="F:S-adenosylmethionine-dependent methyltransferase activity"/>
    <property type="evidence" value="ECO:0007669"/>
    <property type="project" value="InterPro"/>
</dbReference>
<evidence type="ECO:0000313" key="3">
    <source>
        <dbReference type="Proteomes" id="UP000321574"/>
    </source>
</evidence>
<evidence type="ECO:0000259" key="1">
    <source>
        <dbReference type="Pfam" id="PF08241"/>
    </source>
</evidence>
<dbReference type="PANTHER" id="PTHR43861">
    <property type="entry name" value="TRANS-ACONITATE 2-METHYLTRANSFERASE-RELATED"/>
    <property type="match status" value="1"/>
</dbReference>
<dbReference type="Proteomes" id="UP000321574">
    <property type="component" value="Unassembled WGS sequence"/>
</dbReference>
<feature type="domain" description="Methyltransferase type 11" evidence="1">
    <location>
        <begin position="62"/>
        <end position="152"/>
    </location>
</feature>
<sequence length="238" mass="27617">MINREGGDYLRGRFDWQTETKKQWNKEATQWNERSENMWNRGSRKEIIPFIKTHLQKNDHILDIGCGDGYGSHRLSLAGFDVTGMDLSEEMIELASKQHKDISFQQGSIHELIFQDSIFDGVMAINVLEWLEDPLHGLQEIRRVLKIDGLLFTGILGPTAGPRRNSYPRIYGKNTICNTMMPWEFEKMALENGFTYIDGFGVYKKEVKSKHYEGLSEQLQQALSFMWIFCLKKADKVE</sequence>
<dbReference type="Pfam" id="PF08241">
    <property type="entry name" value="Methyltransf_11"/>
    <property type="match status" value="1"/>
</dbReference>
<name>A0A5C8NKE6_9BACI</name>
<accession>A0A5C8NKE6</accession>
<dbReference type="AlphaFoldDB" id="A0A5C8NKE6"/>
<proteinExistence type="predicted"/>
<dbReference type="InterPro" id="IPR013216">
    <property type="entry name" value="Methyltransf_11"/>
</dbReference>
<dbReference type="EMBL" id="VDUW01000010">
    <property type="protein sequence ID" value="TXL61712.1"/>
    <property type="molecule type" value="Genomic_DNA"/>
</dbReference>
<keyword evidence="2" id="KW-0489">Methyltransferase</keyword>
<dbReference type="Gene3D" id="3.40.50.150">
    <property type="entry name" value="Vaccinia Virus protein VP39"/>
    <property type="match status" value="1"/>
</dbReference>
<reference evidence="2 3" key="1">
    <citation type="submission" date="2019-06" db="EMBL/GenBank/DDBJ databases">
        <title>Cerasibacillus sp. nov., isolated from maize field.</title>
        <authorList>
            <person name="Lin S.-Y."/>
            <person name="Tsai C.-F."/>
            <person name="Young C.-C."/>
        </authorList>
    </citation>
    <scope>NUCLEOTIDE SEQUENCE [LARGE SCALE GENOMIC DNA]</scope>
    <source>
        <strain evidence="2 3">CC-CFT480</strain>
    </source>
</reference>
<dbReference type="GO" id="GO:0032259">
    <property type="term" value="P:methylation"/>
    <property type="evidence" value="ECO:0007669"/>
    <property type="project" value="UniProtKB-KW"/>
</dbReference>
<protein>
    <submittedName>
        <fullName evidence="2">Methyltransferase domain-containing protein</fullName>
    </submittedName>
</protein>
<dbReference type="OrthoDB" id="5522265at2"/>
<dbReference type="InterPro" id="IPR029063">
    <property type="entry name" value="SAM-dependent_MTases_sf"/>
</dbReference>
<dbReference type="PANTHER" id="PTHR43861:SF1">
    <property type="entry name" value="TRANS-ACONITATE 2-METHYLTRANSFERASE"/>
    <property type="match status" value="1"/>
</dbReference>
<dbReference type="SUPFAM" id="SSF53335">
    <property type="entry name" value="S-adenosyl-L-methionine-dependent methyltransferases"/>
    <property type="match status" value="1"/>
</dbReference>
<dbReference type="CDD" id="cd02440">
    <property type="entry name" value="AdoMet_MTases"/>
    <property type="match status" value="1"/>
</dbReference>
<comment type="caution">
    <text evidence="2">The sequence shown here is derived from an EMBL/GenBank/DDBJ whole genome shotgun (WGS) entry which is preliminary data.</text>
</comment>
<evidence type="ECO:0000313" key="2">
    <source>
        <dbReference type="EMBL" id="TXL61712.1"/>
    </source>
</evidence>
<keyword evidence="3" id="KW-1185">Reference proteome</keyword>
<gene>
    <name evidence="2" type="ORF">FHP05_12585</name>
</gene>
<organism evidence="2 3">
    <name type="scientific">Cerasibacillus terrae</name>
    <dbReference type="NCBI Taxonomy" id="2498845"/>
    <lineage>
        <taxon>Bacteria</taxon>
        <taxon>Bacillati</taxon>
        <taxon>Bacillota</taxon>
        <taxon>Bacilli</taxon>
        <taxon>Bacillales</taxon>
        <taxon>Bacillaceae</taxon>
        <taxon>Cerasibacillus</taxon>
    </lineage>
</organism>